<proteinExistence type="predicted"/>
<keyword evidence="2" id="KW-1185">Reference proteome</keyword>
<comment type="caution">
    <text evidence="1">The sequence shown here is derived from an EMBL/GenBank/DDBJ whole genome shotgun (WGS) entry which is preliminary data.</text>
</comment>
<reference evidence="1 2" key="1">
    <citation type="journal article" date="2023" name="ACS Omega">
        <title>Identification of the Neoaspergillic Acid Biosynthesis Gene Cluster by Establishing an In Vitro CRISPR-Ribonucleoprotein Genetic System in Aspergillus melleus.</title>
        <authorList>
            <person name="Yuan B."/>
            <person name="Grau M.F."/>
            <person name="Murata R.M."/>
            <person name="Torok T."/>
            <person name="Venkateswaran K."/>
            <person name="Stajich J.E."/>
            <person name="Wang C.C.C."/>
        </authorList>
    </citation>
    <scope>NUCLEOTIDE SEQUENCE [LARGE SCALE GENOMIC DNA]</scope>
    <source>
        <strain evidence="1 2">IMV 1140</strain>
    </source>
</reference>
<gene>
    <name evidence="1" type="ORF">N8T08_010062</name>
</gene>
<dbReference type="EMBL" id="JAOPJF010000008">
    <property type="protein sequence ID" value="KAK1148253.1"/>
    <property type="molecule type" value="Genomic_DNA"/>
</dbReference>
<evidence type="ECO:0000313" key="1">
    <source>
        <dbReference type="EMBL" id="KAK1148253.1"/>
    </source>
</evidence>
<organism evidence="1 2">
    <name type="scientific">Aspergillus melleus</name>
    <dbReference type="NCBI Taxonomy" id="138277"/>
    <lineage>
        <taxon>Eukaryota</taxon>
        <taxon>Fungi</taxon>
        <taxon>Dikarya</taxon>
        <taxon>Ascomycota</taxon>
        <taxon>Pezizomycotina</taxon>
        <taxon>Eurotiomycetes</taxon>
        <taxon>Eurotiomycetidae</taxon>
        <taxon>Eurotiales</taxon>
        <taxon>Aspergillaceae</taxon>
        <taxon>Aspergillus</taxon>
        <taxon>Aspergillus subgen. Circumdati</taxon>
    </lineage>
</organism>
<accession>A0ACC3BCD7</accession>
<dbReference type="Proteomes" id="UP001177260">
    <property type="component" value="Unassembled WGS sequence"/>
</dbReference>
<evidence type="ECO:0000313" key="2">
    <source>
        <dbReference type="Proteomes" id="UP001177260"/>
    </source>
</evidence>
<name>A0ACC3BCD7_9EURO</name>
<sequence length="1036" mass="114481">MSSIGGIQNSLLSATNENNLQLASLKFDFSLLKFEAPPEFHRLGSLLSPHRKKDAEEGPFHVTARRLGALFEDIIPRTPLLVKAFGTRVSEIVETPGISPQGSTLHGPFENYVGADGTAVWAAVTSGFSSIGVCLLACLLARTWDAKHATALWVELVEQRKHEIEKTFDDTNMVSPAALFSARQSISRYDLAQWDNSARSWLRSADKAKGFQITQLSLIQRNIHLPLPSNSTTYSSILQVWKQAMQGVEALLSGTPLLITDGTFLLAFSSWYLFPDILVLGQETKNICFRDKLFPQGGKATVGADTNLSSPSGGLHWSLAFSHLKFYGDPVLARNDRDFTRVTFQELKLVVLGSLFSSWRVSIRDHSSIAQWFVDIWSLLGKNPGMNDQLPWVAHMVEAAKALLITDDPEREKNSQLVQYGQRRAKSFLVDHPNSVLAPFFGLGNPLTIKGLSEHTDRDCGIEYLRYMAKKLSLEDDSTFICYTLGTKKSNHGNIIATDVQIATAIPSLRVSRKRGADGSNVSYPVHARWLLANGCSESSADSIALANFLSTTCSTKGEHFSSLVTPFSFQLNESFEWSDPPAPFSSAENTCPALYHLVFGNQQLGLYTKTPPDHDLRQMQLKAYSLATHIPSPRKALQNFSQATISPVLLADYLSTIVNKGIRNTGPGRDNNDLQYGGQIPGLQLCVFSFHFPVNLCKSLFAFSLAADVYENLQGATIPLTLVNKPLYESLWLPSPFYQESKLKNHTIDYRFDYSEPAVIAAKPQPLDLAKSFSCIARFENGTSDVDPADLESALALASGDSIFVAGIVLSDPFDSPAPHSIRRIDGNIGRPGISILVAPQHPKIRKPTDSFNVISHLPYNFRREDNFRGTSLHLSFTEWKLPLSDDEERTIDQDVMMVESVISVLDCGRWVADLDIRCIDFDELSRIATSPCSGHEPAASQDPTGDMAHNDYFSVDNWDELLDAPEGVGIVRAHGNWAARLAAVSILYQQGQGHSIGVFGPEKVCFQCFQTQQSHIDSDLFEEHEAPLPSFCID</sequence>
<protein>
    <submittedName>
        <fullName evidence="1">Uncharacterized protein</fullName>
    </submittedName>
</protein>